<reference evidence="2" key="1">
    <citation type="journal article" date="2018" name="BMC Genomics">
        <title>Comparative genomics of the wheat fungal pathogen Pyrenophora tritici-repentis reveals chromosomal variations and genome plasticity.</title>
        <authorList>
            <person name="Moolhuijzen P."/>
            <person name="See P.T."/>
            <person name="Hane J.K."/>
            <person name="Shi G."/>
            <person name="Liu Z."/>
            <person name="Oliver R.P."/>
            <person name="Moffat C.S."/>
        </authorList>
    </citation>
    <scope>NUCLEOTIDE SEQUENCE [LARGE SCALE GENOMIC DNA]</scope>
    <source>
        <strain evidence="2">M4</strain>
    </source>
</reference>
<evidence type="ECO:0000256" key="1">
    <source>
        <dbReference type="SAM" id="MobiDB-lite"/>
    </source>
</evidence>
<protein>
    <submittedName>
        <fullName evidence="2">Uncharacterized protein</fullName>
    </submittedName>
</protein>
<proteinExistence type="predicted"/>
<feature type="compositionally biased region" description="Polar residues" evidence="1">
    <location>
        <begin position="1"/>
        <end position="13"/>
    </location>
</feature>
<evidence type="ECO:0000313" key="2">
    <source>
        <dbReference type="EMBL" id="KAF7572736.1"/>
    </source>
</evidence>
<organism evidence="2 3">
    <name type="scientific">Pyrenophora tritici-repentis</name>
    <dbReference type="NCBI Taxonomy" id="45151"/>
    <lineage>
        <taxon>Eukaryota</taxon>
        <taxon>Fungi</taxon>
        <taxon>Dikarya</taxon>
        <taxon>Ascomycota</taxon>
        <taxon>Pezizomycotina</taxon>
        <taxon>Dothideomycetes</taxon>
        <taxon>Pleosporomycetidae</taxon>
        <taxon>Pleosporales</taxon>
        <taxon>Pleosporineae</taxon>
        <taxon>Pleosporaceae</taxon>
        <taxon>Pyrenophora</taxon>
    </lineage>
</organism>
<dbReference type="AlphaFoldDB" id="A0A2W1DZY4"/>
<feature type="region of interest" description="Disordered" evidence="1">
    <location>
        <begin position="117"/>
        <end position="136"/>
    </location>
</feature>
<name>A0A2W1DZY4_9PLEO</name>
<dbReference type="RefSeq" id="XP_001940642.2">
    <property type="nucleotide sequence ID" value="XM_001940607.2"/>
</dbReference>
<evidence type="ECO:0000313" key="3">
    <source>
        <dbReference type="Proteomes" id="UP000245464"/>
    </source>
</evidence>
<feature type="compositionally biased region" description="Basic and acidic residues" evidence="1">
    <location>
        <begin position="117"/>
        <end position="127"/>
    </location>
</feature>
<comment type="caution">
    <text evidence="2">The sequence shown here is derived from an EMBL/GenBank/DDBJ whole genome shotgun (WGS) entry which is preliminary data.</text>
</comment>
<dbReference type="Proteomes" id="UP000245464">
    <property type="component" value="Chromosome 3"/>
</dbReference>
<sequence length="136" mass="15392">MGSLSQSNRTPSLPSIKEILSGSRPPSPPHLSYPSMKEPPATHTVSRTPSPPDLMDEDLYNSLIAEGFEVERDMRHYGELIPTKPYVSSKEIVDSILSVQDRRRDTEMLSKLPKLKLRFEPDPRESDPDLDPDESY</sequence>
<dbReference type="GeneID" id="6348611"/>
<gene>
    <name evidence="2" type="ORF">PtrM4_076410</name>
</gene>
<dbReference type="KEGG" id="ptrr:6348611"/>
<accession>A0A2W1DZY4</accession>
<feature type="region of interest" description="Disordered" evidence="1">
    <location>
        <begin position="1"/>
        <end position="55"/>
    </location>
</feature>
<dbReference type="EMBL" id="NQIK02000003">
    <property type="protein sequence ID" value="KAF7572736.1"/>
    <property type="molecule type" value="Genomic_DNA"/>
</dbReference>